<dbReference type="AlphaFoldDB" id="A0A841GNB8"/>
<dbReference type="InterPro" id="IPR016181">
    <property type="entry name" value="Acyl_CoA_acyltransferase"/>
</dbReference>
<dbReference type="RefSeq" id="WP_188026707.1">
    <property type="nucleotide sequence ID" value="NZ_JACHGR010000006.1"/>
</dbReference>
<evidence type="ECO:0000313" key="6">
    <source>
        <dbReference type="Proteomes" id="UP000585721"/>
    </source>
</evidence>
<evidence type="ECO:0000313" key="5">
    <source>
        <dbReference type="EMBL" id="MBB6055962.1"/>
    </source>
</evidence>
<dbReference type="PANTHER" id="PTHR43792">
    <property type="entry name" value="GNAT FAMILY, PUTATIVE (AFU_ORTHOLOGUE AFUA_3G00765)-RELATED-RELATED"/>
    <property type="match status" value="1"/>
</dbReference>
<reference evidence="5 6" key="1">
    <citation type="submission" date="2020-08" db="EMBL/GenBank/DDBJ databases">
        <title>Genomic Encyclopedia of Type Strains, Phase IV (KMG-IV): sequencing the most valuable type-strain genomes for metagenomic binning, comparative biology and taxonomic classification.</title>
        <authorList>
            <person name="Goeker M."/>
        </authorList>
    </citation>
    <scope>NUCLEOTIDE SEQUENCE [LARGE SCALE GENOMIC DNA]</scope>
    <source>
        <strain evidence="5 6">DSM 22975</strain>
    </source>
</reference>
<proteinExistence type="inferred from homology"/>
<keyword evidence="1 5" id="KW-0808">Transferase</keyword>
<evidence type="ECO:0000256" key="2">
    <source>
        <dbReference type="ARBA" id="ARBA00023315"/>
    </source>
</evidence>
<gene>
    <name evidence="5" type="ORF">HNR75_001892</name>
</gene>
<dbReference type="PROSITE" id="PS51186">
    <property type="entry name" value="GNAT"/>
    <property type="match status" value="1"/>
</dbReference>
<dbReference type="EMBL" id="JACHGR010000006">
    <property type="protein sequence ID" value="MBB6055962.1"/>
    <property type="molecule type" value="Genomic_DNA"/>
</dbReference>
<dbReference type="PANTHER" id="PTHR43792:SF8">
    <property type="entry name" value="[RIBOSOMAL PROTEIN US5]-ALANINE N-ACETYLTRANSFERASE"/>
    <property type="match status" value="1"/>
</dbReference>
<keyword evidence="2" id="KW-0012">Acyltransferase</keyword>
<dbReference type="Pfam" id="PF13302">
    <property type="entry name" value="Acetyltransf_3"/>
    <property type="match status" value="1"/>
</dbReference>
<organism evidence="5 6">
    <name type="scientific">Tolumonas osonensis</name>
    <dbReference type="NCBI Taxonomy" id="675874"/>
    <lineage>
        <taxon>Bacteria</taxon>
        <taxon>Pseudomonadati</taxon>
        <taxon>Pseudomonadota</taxon>
        <taxon>Gammaproteobacteria</taxon>
        <taxon>Aeromonadales</taxon>
        <taxon>Aeromonadaceae</taxon>
        <taxon>Tolumonas</taxon>
    </lineage>
</organism>
<dbReference type="InterPro" id="IPR000182">
    <property type="entry name" value="GNAT_dom"/>
</dbReference>
<name>A0A841GNB8_9GAMM</name>
<dbReference type="Gene3D" id="3.40.630.30">
    <property type="match status" value="1"/>
</dbReference>
<comment type="similarity">
    <text evidence="3">Belongs to the acetyltransferase family. RimJ subfamily.</text>
</comment>
<keyword evidence="6" id="KW-1185">Reference proteome</keyword>
<dbReference type="CDD" id="cd04301">
    <property type="entry name" value="NAT_SF"/>
    <property type="match status" value="1"/>
</dbReference>
<dbReference type="SUPFAM" id="SSF55729">
    <property type="entry name" value="Acyl-CoA N-acyltransferases (Nat)"/>
    <property type="match status" value="1"/>
</dbReference>
<comment type="caution">
    <text evidence="5">The sequence shown here is derived from an EMBL/GenBank/DDBJ whole genome shotgun (WGS) entry which is preliminary data.</text>
</comment>
<sequence>MMPPLSTIRLHLRPIALRDMKPINTVVQDPRFVQASTGCLMPQSDSQLLRWIMSQQKQHVSGSGCCYAIQLAAVDDLIGLISIQPQGNYAELSFWLHPEYWRQGLMTEALTAVINAWRNHHPASLITASCHINNPASQALLKRVGMQLAETDEIRQQQQYALPDE</sequence>
<dbReference type="Proteomes" id="UP000585721">
    <property type="component" value="Unassembled WGS sequence"/>
</dbReference>
<accession>A0A841GNB8</accession>
<dbReference type="GO" id="GO:0016747">
    <property type="term" value="F:acyltransferase activity, transferring groups other than amino-acyl groups"/>
    <property type="evidence" value="ECO:0007669"/>
    <property type="project" value="InterPro"/>
</dbReference>
<feature type="domain" description="N-acetyltransferase" evidence="4">
    <location>
        <begin position="15"/>
        <end position="165"/>
    </location>
</feature>
<dbReference type="InterPro" id="IPR051531">
    <property type="entry name" value="N-acetyltransferase"/>
</dbReference>
<protein>
    <submittedName>
        <fullName evidence="5">RimJ/RimL family protein N-acetyltransferase</fullName>
    </submittedName>
</protein>
<evidence type="ECO:0000256" key="3">
    <source>
        <dbReference type="ARBA" id="ARBA00038502"/>
    </source>
</evidence>
<evidence type="ECO:0000259" key="4">
    <source>
        <dbReference type="PROSITE" id="PS51186"/>
    </source>
</evidence>
<evidence type="ECO:0000256" key="1">
    <source>
        <dbReference type="ARBA" id="ARBA00022679"/>
    </source>
</evidence>